<comment type="caution">
    <text evidence="6">The sequence shown here is derived from an EMBL/GenBank/DDBJ whole genome shotgun (WGS) entry which is preliminary data.</text>
</comment>
<gene>
    <name evidence="6" type="ORF">NSA47_10725</name>
</gene>
<feature type="domain" description="GS catalytic" evidence="5">
    <location>
        <begin position="129"/>
        <end position="531"/>
    </location>
</feature>
<dbReference type="Proteomes" id="UP001205748">
    <property type="component" value="Unassembled WGS sequence"/>
</dbReference>
<evidence type="ECO:0000256" key="3">
    <source>
        <dbReference type="PROSITE-ProRule" id="PRU01331"/>
    </source>
</evidence>
<dbReference type="PANTHER" id="PTHR43407:SF1">
    <property type="entry name" value="LENGSIN"/>
    <property type="match status" value="1"/>
</dbReference>
<dbReference type="AlphaFoldDB" id="A0AAE3HHY3"/>
<dbReference type="RefSeq" id="WP_257531852.1">
    <property type="nucleotide sequence ID" value="NZ_JANKAS010000010.1"/>
</dbReference>
<evidence type="ECO:0000256" key="2">
    <source>
        <dbReference type="ARBA" id="ARBA00012937"/>
    </source>
</evidence>
<dbReference type="GO" id="GO:0004356">
    <property type="term" value="F:glutamine synthetase activity"/>
    <property type="evidence" value="ECO:0007669"/>
    <property type="project" value="UniProtKB-EC"/>
</dbReference>
<evidence type="ECO:0000256" key="1">
    <source>
        <dbReference type="ARBA" id="ARBA00009897"/>
    </source>
</evidence>
<keyword evidence="7" id="KW-1185">Reference proteome</keyword>
<protein>
    <recommendedName>
        <fullName evidence="2">glutamine synthetase</fullName>
        <ecNumber evidence="2">6.3.1.2</ecNumber>
    </recommendedName>
</protein>
<proteinExistence type="inferred from homology"/>
<reference evidence="6" key="1">
    <citation type="submission" date="2022-07" db="EMBL/GenBank/DDBJ databases">
        <title>Enhanced cultured diversity of the mouse gut microbiota enables custom-made synthetic communities.</title>
        <authorList>
            <person name="Afrizal A."/>
        </authorList>
    </citation>
    <scope>NUCLEOTIDE SEQUENCE</scope>
    <source>
        <strain evidence="6">DSM 28593</strain>
    </source>
</reference>
<dbReference type="GO" id="GO:0006542">
    <property type="term" value="P:glutamine biosynthetic process"/>
    <property type="evidence" value="ECO:0007669"/>
    <property type="project" value="TreeGrafter"/>
</dbReference>
<organism evidence="6 7">
    <name type="scientific">Irregularibacter muris</name>
    <dbReference type="NCBI Taxonomy" id="1796619"/>
    <lineage>
        <taxon>Bacteria</taxon>
        <taxon>Bacillati</taxon>
        <taxon>Bacillota</taxon>
        <taxon>Clostridia</taxon>
        <taxon>Eubacteriales</taxon>
        <taxon>Eubacteriaceae</taxon>
        <taxon>Irregularibacter</taxon>
    </lineage>
</organism>
<evidence type="ECO:0000259" key="5">
    <source>
        <dbReference type="PROSITE" id="PS51987"/>
    </source>
</evidence>
<dbReference type="PROSITE" id="PS51987">
    <property type="entry name" value="GS_CATALYTIC"/>
    <property type="match status" value="1"/>
</dbReference>
<evidence type="ECO:0000313" key="6">
    <source>
        <dbReference type="EMBL" id="MCR1899458.1"/>
    </source>
</evidence>
<sequence length="634" mass="72554">MKELLYVIPPHEHDVLTLTKILEEHPQIKFVSLMGIDMGGNTTAEKIPMHLFIEDMEDFLTYGIQTDGSSVVLQEIATLNNARLDIIPDIHVNWIVDYNYDFIEKEDCLPVGTLIIPSFLVHEHKKVDSRAILERAAQYFKESTLELLTQYPHLLKNLGLADIEDIEDITLTAATELEFWVKTPEDKADIEKLTTSQTLKEQYWKRTQGTVRTALEKTMIEIEKYGFQPEMGHKEVGGVRSQIGVDGKSNHVLEQLEIDWKYSTALQAADNEIFVRQIVEDQFQHHGLEVTFRAKPIEGVAGSGEHTHVGIALKLKSGRIINLFAPKELKEDYLSTLGYGALMGILRNYEIVNPFINSSIDAFNRLKPGFEAPVCIVTSLGHTVENPSRNRSVLVGLVRDMQNPLATRFEVRSPNPLSNTFLVIAALYQAMLDGMMAVAQSGKEGKELEREISKKAGQEGFYLEKNRAYRSEENVFEYYSQQERNAIFGTPPATPWENISYFDQHKDRVGILLRGEVMTPNTINSVKASTIDIWKKELLNRVLIENIHLIRECKKLHKEDTATDLDEVLWRKINALRHELMKNSLEKTSLLGRIREALMEEDYEIASELQIEMSKKIQELRQGYIRYKRNLIDL</sequence>
<name>A0AAE3HHY3_9FIRM</name>
<dbReference type="PANTHER" id="PTHR43407">
    <property type="entry name" value="GLUTAMINE SYNTHETASE"/>
    <property type="match status" value="1"/>
</dbReference>
<accession>A0AAE3HHY3</accession>
<dbReference type="EMBL" id="JANKAS010000010">
    <property type="protein sequence ID" value="MCR1899458.1"/>
    <property type="molecule type" value="Genomic_DNA"/>
</dbReference>
<evidence type="ECO:0000313" key="7">
    <source>
        <dbReference type="Proteomes" id="UP001205748"/>
    </source>
</evidence>
<comment type="similarity">
    <text evidence="1 3 4">Belongs to the glutamine synthetase family.</text>
</comment>
<dbReference type="SUPFAM" id="SSF55931">
    <property type="entry name" value="Glutamine synthetase/guanido kinase"/>
    <property type="match status" value="1"/>
</dbReference>
<dbReference type="SMART" id="SM01230">
    <property type="entry name" value="Gln-synt_C"/>
    <property type="match status" value="1"/>
</dbReference>
<dbReference type="EC" id="6.3.1.2" evidence="2"/>
<dbReference type="InterPro" id="IPR008146">
    <property type="entry name" value="Gln_synth_cat_dom"/>
</dbReference>
<dbReference type="Gene3D" id="3.30.590.10">
    <property type="entry name" value="Glutamine synthetase/guanido kinase, catalytic domain"/>
    <property type="match status" value="1"/>
</dbReference>
<dbReference type="Pfam" id="PF00120">
    <property type="entry name" value="Gln-synt_C"/>
    <property type="match status" value="1"/>
</dbReference>
<dbReference type="GO" id="GO:0016020">
    <property type="term" value="C:membrane"/>
    <property type="evidence" value="ECO:0007669"/>
    <property type="project" value="TreeGrafter"/>
</dbReference>
<dbReference type="GO" id="GO:0019740">
    <property type="term" value="P:nitrogen utilization"/>
    <property type="evidence" value="ECO:0007669"/>
    <property type="project" value="TreeGrafter"/>
</dbReference>
<dbReference type="InterPro" id="IPR014746">
    <property type="entry name" value="Gln_synth/guanido_kin_cat_dom"/>
</dbReference>
<dbReference type="GO" id="GO:0005737">
    <property type="term" value="C:cytoplasm"/>
    <property type="evidence" value="ECO:0007669"/>
    <property type="project" value="TreeGrafter"/>
</dbReference>
<evidence type="ECO:0000256" key="4">
    <source>
        <dbReference type="RuleBase" id="RU000384"/>
    </source>
</evidence>